<proteinExistence type="predicted"/>
<evidence type="ECO:0000313" key="2">
    <source>
        <dbReference type="EMBL" id="ASJ14086.1"/>
    </source>
</evidence>
<gene>
    <name evidence="2" type="ORF">A3L10_02660</name>
</gene>
<accession>A0A2Z2N8N5</accession>
<dbReference type="InterPro" id="IPR013783">
    <property type="entry name" value="Ig-like_fold"/>
</dbReference>
<dbReference type="KEGG" id="trl:A3L10_02660"/>
<sequence>MVSVALIPSTQDTAKFNSMEGSEIYGNPPYLKISYIAPKNIQITNIEVPEIAWKGEETEIAVTVNNSDEIDYSGFNLTVSVDGSIIYENTSFSIGASEGKTVSILWTPEELGTHEVSVILKDEDGVLLSQEVREVTVGAIVPIQEIQSNTTNGDASAYVDVLVKTRGFVTALDHWTTSYGAHRYGFFIQNGTGPWRGIFVYTYDKVPTYNDSSPVKVGDVVEVVGTVKESSGLTEISYVSSITKLDSNDSVEIPRTSCSQDWRSLSRAVGKCSRRGQRRQSC</sequence>
<dbReference type="EMBL" id="CP015106">
    <property type="protein sequence ID" value="ASJ14086.1"/>
    <property type="molecule type" value="Genomic_DNA"/>
</dbReference>
<dbReference type="Gene3D" id="2.60.40.10">
    <property type="entry name" value="Immunoglobulins"/>
    <property type="match status" value="1"/>
</dbReference>
<dbReference type="InterPro" id="IPR011635">
    <property type="entry name" value="CARDB"/>
</dbReference>
<reference evidence="2 3" key="1">
    <citation type="submission" date="2016-04" db="EMBL/GenBank/DDBJ databases">
        <title>Complete genome sequence of Thermococcus radiotolerans type strain EJ2.</title>
        <authorList>
            <person name="Oger P.M."/>
        </authorList>
    </citation>
    <scope>NUCLEOTIDE SEQUENCE [LARGE SCALE GENOMIC DNA]</scope>
    <source>
        <strain evidence="2 3">EJ2</strain>
    </source>
</reference>
<dbReference type="Pfam" id="PF07705">
    <property type="entry name" value="CARDB"/>
    <property type="match status" value="1"/>
</dbReference>
<feature type="domain" description="CARDB" evidence="1">
    <location>
        <begin position="42"/>
        <end position="125"/>
    </location>
</feature>
<dbReference type="AlphaFoldDB" id="A0A2Z2N8N5"/>
<evidence type="ECO:0000259" key="1">
    <source>
        <dbReference type="Pfam" id="PF07705"/>
    </source>
</evidence>
<keyword evidence="3" id="KW-1185">Reference proteome</keyword>
<protein>
    <recommendedName>
        <fullName evidence="1">CARDB domain-containing protein</fullName>
    </recommendedName>
</protein>
<organism evidence="2 3">
    <name type="scientific">Thermococcus radiotolerans</name>
    <dbReference type="NCBI Taxonomy" id="187880"/>
    <lineage>
        <taxon>Archaea</taxon>
        <taxon>Methanobacteriati</taxon>
        <taxon>Methanobacteriota</taxon>
        <taxon>Thermococci</taxon>
        <taxon>Thermococcales</taxon>
        <taxon>Thermococcaceae</taxon>
        <taxon>Thermococcus</taxon>
    </lineage>
</organism>
<name>A0A2Z2N8N5_9EURY</name>
<evidence type="ECO:0000313" key="3">
    <source>
        <dbReference type="Proteomes" id="UP000250085"/>
    </source>
</evidence>
<dbReference type="OrthoDB" id="21342at2157"/>
<dbReference type="Proteomes" id="UP000250085">
    <property type="component" value="Chromosome"/>
</dbReference>